<dbReference type="Pfam" id="PF00589">
    <property type="entry name" value="Phage_integrase"/>
    <property type="match status" value="1"/>
</dbReference>
<keyword evidence="1" id="KW-0233">DNA recombination</keyword>
<organism evidence="3">
    <name type="scientific">bioreactor metagenome</name>
    <dbReference type="NCBI Taxonomy" id="1076179"/>
    <lineage>
        <taxon>unclassified sequences</taxon>
        <taxon>metagenomes</taxon>
        <taxon>ecological metagenomes</taxon>
    </lineage>
</organism>
<accession>A0A645C6T0</accession>
<dbReference type="InterPro" id="IPR013762">
    <property type="entry name" value="Integrase-like_cat_sf"/>
</dbReference>
<name>A0A645C6T0_9ZZZZ</name>
<evidence type="ECO:0000313" key="3">
    <source>
        <dbReference type="EMBL" id="MPM73078.1"/>
    </source>
</evidence>
<feature type="domain" description="Tyr recombinase" evidence="2">
    <location>
        <begin position="106"/>
        <end position="312"/>
    </location>
</feature>
<evidence type="ECO:0000259" key="2">
    <source>
        <dbReference type="PROSITE" id="PS51898"/>
    </source>
</evidence>
<dbReference type="PANTHER" id="PTHR30349:SF64">
    <property type="entry name" value="PROPHAGE INTEGRASE INTD-RELATED"/>
    <property type="match status" value="1"/>
</dbReference>
<protein>
    <submittedName>
        <fullName evidence="3">Tyrosine recombinase XerC</fullName>
    </submittedName>
</protein>
<dbReference type="InterPro" id="IPR002104">
    <property type="entry name" value="Integrase_catalytic"/>
</dbReference>
<comment type="caution">
    <text evidence="3">The sequence shown here is derived from an EMBL/GenBank/DDBJ whole genome shotgun (WGS) entry which is preliminary data.</text>
</comment>
<dbReference type="GO" id="GO:0006310">
    <property type="term" value="P:DNA recombination"/>
    <property type="evidence" value="ECO:0007669"/>
    <property type="project" value="UniProtKB-KW"/>
</dbReference>
<dbReference type="PROSITE" id="PS51898">
    <property type="entry name" value="TYR_RECOMBINASE"/>
    <property type="match status" value="1"/>
</dbReference>
<gene>
    <name evidence="3" type="primary">xerC_187</name>
    <name evidence="3" type="ORF">SDC9_120054</name>
</gene>
<dbReference type="InterPro" id="IPR050090">
    <property type="entry name" value="Tyrosine_recombinase_XerCD"/>
</dbReference>
<dbReference type="EMBL" id="VSSQ01025135">
    <property type="protein sequence ID" value="MPM73078.1"/>
    <property type="molecule type" value="Genomic_DNA"/>
</dbReference>
<dbReference type="AlphaFoldDB" id="A0A645C6T0"/>
<proteinExistence type="predicted"/>
<dbReference type="Gene3D" id="1.10.443.10">
    <property type="entry name" value="Intergrase catalytic core"/>
    <property type="match status" value="1"/>
</dbReference>
<dbReference type="PANTHER" id="PTHR30349">
    <property type="entry name" value="PHAGE INTEGRASE-RELATED"/>
    <property type="match status" value="1"/>
</dbReference>
<reference evidence="3" key="1">
    <citation type="submission" date="2019-08" db="EMBL/GenBank/DDBJ databases">
        <authorList>
            <person name="Kucharzyk K."/>
            <person name="Murdoch R.W."/>
            <person name="Higgins S."/>
            <person name="Loffler F."/>
        </authorList>
    </citation>
    <scope>NUCLEOTIDE SEQUENCE</scope>
</reference>
<sequence length="334" mass="38658">MINYAFGSIFAPYFENFVGMKAAMGFTTEKIEYIFKELDEFFKDTGLHEPVLTRQMVKMWRDSRLNDSERTLYDKWSIISQFSRYMCHCGFPCYVPPMPRQKDRVFIPRIFTSDEMQQFFTAADSLRMNGFVASHCLISIPVLFRTLYSTGMRIGEAVSLTNKDVDLDKGIILIRKTKNQRQRIIPVTANLEAVLKQYLSYRNTLPVTGLEDDDAHFLVNPKGTQISKGAAYNWFRKVLKKCGIPFVGGNRGPRLHDLRHTFAVHSLMKQVREGKDVYCLLPILAVFMGHKTLAGTESYVRLTREMFPELNLEIGRVSSYVFPSLEKMVREYEK</sequence>
<dbReference type="GO" id="GO:0003677">
    <property type="term" value="F:DNA binding"/>
    <property type="evidence" value="ECO:0007669"/>
    <property type="project" value="InterPro"/>
</dbReference>
<dbReference type="GO" id="GO:0015074">
    <property type="term" value="P:DNA integration"/>
    <property type="evidence" value="ECO:0007669"/>
    <property type="project" value="InterPro"/>
</dbReference>
<evidence type="ECO:0000256" key="1">
    <source>
        <dbReference type="ARBA" id="ARBA00023172"/>
    </source>
</evidence>
<dbReference type="InterPro" id="IPR011010">
    <property type="entry name" value="DNA_brk_join_enz"/>
</dbReference>
<dbReference type="SUPFAM" id="SSF56349">
    <property type="entry name" value="DNA breaking-rejoining enzymes"/>
    <property type="match status" value="1"/>
</dbReference>